<feature type="transmembrane region" description="Helical" evidence="1">
    <location>
        <begin position="89"/>
        <end position="116"/>
    </location>
</feature>
<evidence type="ECO:0000313" key="2">
    <source>
        <dbReference type="EMBL" id="QDQ25586.1"/>
    </source>
</evidence>
<organism evidence="2 3">
    <name type="scientific">Chitinimonas arctica</name>
    <dbReference type="NCBI Taxonomy" id="2594795"/>
    <lineage>
        <taxon>Bacteria</taxon>
        <taxon>Pseudomonadati</taxon>
        <taxon>Pseudomonadota</taxon>
        <taxon>Betaproteobacteria</taxon>
        <taxon>Neisseriales</taxon>
        <taxon>Chitinibacteraceae</taxon>
        <taxon>Chitinimonas</taxon>
    </lineage>
</organism>
<keyword evidence="2" id="KW-0378">Hydrolase</keyword>
<reference evidence="3" key="1">
    <citation type="submission" date="2019-07" db="EMBL/GenBank/DDBJ databases">
        <title>Chitinimonas sp. nov., isolated from Ny-Alesund, arctica soil.</title>
        <authorList>
            <person name="Xu Q."/>
            <person name="Peng F."/>
        </authorList>
    </citation>
    <scope>NUCLEOTIDE SEQUENCE [LARGE SCALE GENOMIC DNA]</scope>
    <source>
        <strain evidence="3">R3-44</strain>
    </source>
</reference>
<sequence>MASLLSHPAVPLALAIALGSKTIPPRLLMLGILSTLLPDADVLAFKFGIPYASPFGHRGFSHSLLFAGLLGLAAMPWSVWMGARKSTVVGFVALSAASHGVLDALTTGGLGVAFLWPLSDERYFLPWQVIAVSPIGVGRFLSERGLAVLLSEFCWVWLPLLSAAMIAKAAGTLRSRALGS</sequence>
<dbReference type="EMBL" id="CP041730">
    <property type="protein sequence ID" value="QDQ25586.1"/>
    <property type="molecule type" value="Genomic_DNA"/>
</dbReference>
<dbReference type="InterPro" id="IPR007404">
    <property type="entry name" value="YdjM-like"/>
</dbReference>
<dbReference type="Proteomes" id="UP000317550">
    <property type="component" value="Chromosome"/>
</dbReference>
<dbReference type="PANTHER" id="PTHR35531:SF1">
    <property type="entry name" value="INNER MEMBRANE PROTEIN YBCI-RELATED"/>
    <property type="match status" value="1"/>
</dbReference>
<dbReference type="GO" id="GO:0016787">
    <property type="term" value="F:hydrolase activity"/>
    <property type="evidence" value="ECO:0007669"/>
    <property type="project" value="UniProtKB-KW"/>
</dbReference>
<proteinExistence type="predicted"/>
<dbReference type="AlphaFoldDB" id="A0A516SBR0"/>
<evidence type="ECO:0000256" key="1">
    <source>
        <dbReference type="SAM" id="Phobius"/>
    </source>
</evidence>
<protein>
    <submittedName>
        <fullName evidence="2">Metal-dependent hydrolase</fullName>
    </submittedName>
</protein>
<keyword evidence="1" id="KW-0812">Transmembrane</keyword>
<keyword evidence="3" id="KW-1185">Reference proteome</keyword>
<evidence type="ECO:0000313" key="3">
    <source>
        <dbReference type="Proteomes" id="UP000317550"/>
    </source>
</evidence>
<dbReference type="OrthoDB" id="9794683at2"/>
<feature type="transmembrane region" description="Helical" evidence="1">
    <location>
        <begin position="147"/>
        <end position="167"/>
    </location>
</feature>
<dbReference type="RefSeq" id="WP_143856511.1">
    <property type="nucleotide sequence ID" value="NZ_CP041730.1"/>
</dbReference>
<keyword evidence="1" id="KW-1133">Transmembrane helix</keyword>
<keyword evidence="1" id="KW-0472">Membrane</keyword>
<feature type="transmembrane region" description="Helical" evidence="1">
    <location>
        <begin position="64"/>
        <end position="83"/>
    </location>
</feature>
<dbReference type="KEGG" id="cari:FNU76_04025"/>
<accession>A0A516SBR0</accession>
<name>A0A516SBR0_9NEIS</name>
<dbReference type="Pfam" id="PF04307">
    <property type="entry name" value="YdjM"/>
    <property type="match status" value="1"/>
</dbReference>
<dbReference type="PANTHER" id="PTHR35531">
    <property type="entry name" value="INNER MEMBRANE PROTEIN YBCI-RELATED"/>
    <property type="match status" value="1"/>
</dbReference>
<gene>
    <name evidence="2" type="ORF">FNU76_04025</name>
</gene>